<evidence type="ECO:0000259" key="8">
    <source>
        <dbReference type="PROSITE" id="PS50928"/>
    </source>
</evidence>
<dbReference type="Pfam" id="PF00528">
    <property type="entry name" value="BPD_transp_1"/>
    <property type="match status" value="1"/>
</dbReference>
<sequence length="311" mass="34136">MTVLKSSSPRRGTTPRRGGRLAPGWAAFLFVVPALLLFLVFLVYPMVDTVVMSFFSWNGFITTSPVFVGISNYVRIFTQDPVFWPAFRNTVIWVVLSLLVPTTLGLLLALGLNQKLFGRNLLRSAFYIPAVLASIAVATMWVWLYNPQSGLIDGVLHQVGLGSLAHDWLGDAHVALYAIFVAFVWQTAGFNMVLYMAGLQNVPDELVEAAKLDGAGKFQIFRAVTWPALRPTTIIVVVLTMISSLKVFDLIVGTTGGGPAQSTQVLALWSYQQSFSNHEFGLGNAIATVLFAVSLVLVVPYMLWTFKGDKQ</sequence>
<keyword evidence="2 7" id="KW-0813">Transport</keyword>
<evidence type="ECO:0000256" key="2">
    <source>
        <dbReference type="ARBA" id="ARBA00022448"/>
    </source>
</evidence>
<dbReference type="CDD" id="cd06261">
    <property type="entry name" value="TM_PBP2"/>
    <property type="match status" value="1"/>
</dbReference>
<dbReference type="RefSeq" id="WP_245981645.1">
    <property type="nucleotide sequence ID" value="NZ_RBKS01000001.1"/>
</dbReference>
<feature type="domain" description="ABC transmembrane type-1" evidence="8">
    <location>
        <begin position="87"/>
        <end position="301"/>
    </location>
</feature>
<keyword evidence="5 7" id="KW-1133">Transmembrane helix</keyword>
<reference evidence="9 10" key="1">
    <citation type="submission" date="2018-10" db="EMBL/GenBank/DDBJ databases">
        <title>Sequencing the genomes of 1000 actinobacteria strains.</title>
        <authorList>
            <person name="Klenk H.-P."/>
        </authorList>
    </citation>
    <scope>NUCLEOTIDE SEQUENCE [LARGE SCALE GENOMIC DNA]</scope>
    <source>
        <strain evidence="9 10">DSM 17894</strain>
    </source>
</reference>
<protein>
    <submittedName>
        <fullName evidence="9">Carbohydrate ABC transporter membrane protein 1 (CUT1 family)</fullName>
    </submittedName>
</protein>
<comment type="similarity">
    <text evidence="7">Belongs to the binding-protein-dependent transport system permease family.</text>
</comment>
<feature type="transmembrane region" description="Helical" evidence="7">
    <location>
        <begin position="220"/>
        <end position="242"/>
    </location>
</feature>
<feature type="transmembrane region" description="Helical" evidence="7">
    <location>
        <begin position="21"/>
        <end position="47"/>
    </location>
</feature>
<evidence type="ECO:0000256" key="4">
    <source>
        <dbReference type="ARBA" id="ARBA00022692"/>
    </source>
</evidence>
<feature type="transmembrane region" description="Helical" evidence="7">
    <location>
        <begin position="174"/>
        <end position="199"/>
    </location>
</feature>
<dbReference type="GO" id="GO:0005886">
    <property type="term" value="C:plasma membrane"/>
    <property type="evidence" value="ECO:0007669"/>
    <property type="project" value="UniProtKB-SubCell"/>
</dbReference>
<keyword evidence="3" id="KW-1003">Cell membrane</keyword>
<evidence type="ECO:0000256" key="6">
    <source>
        <dbReference type="ARBA" id="ARBA00023136"/>
    </source>
</evidence>
<dbReference type="InterPro" id="IPR000515">
    <property type="entry name" value="MetI-like"/>
</dbReference>
<feature type="transmembrane region" description="Helical" evidence="7">
    <location>
        <begin position="285"/>
        <end position="304"/>
    </location>
</feature>
<keyword evidence="10" id="KW-1185">Reference proteome</keyword>
<evidence type="ECO:0000256" key="1">
    <source>
        <dbReference type="ARBA" id="ARBA00004651"/>
    </source>
</evidence>
<dbReference type="PANTHER" id="PTHR30193">
    <property type="entry name" value="ABC TRANSPORTER PERMEASE PROTEIN"/>
    <property type="match status" value="1"/>
</dbReference>
<dbReference type="InterPro" id="IPR051393">
    <property type="entry name" value="ABC_transporter_permease"/>
</dbReference>
<dbReference type="EMBL" id="RBKS01000001">
    <property type="protein sequence ID" value="RKR75291.1"/>
    <property type="molecule type" value="Genomic_DNA"/>
</dbReference>
<keyword evidence="6 7" id="KW-0472">Membrane</keyword>
<evidence type="ECO:0000256" key="7">
    <source>
        <dbReference type="RuleBase" id="RU363032"/>
    </source>
</evidence>
<proteinExistence type="inferred from homology"/>
<evidence type="ECO:0000313" key="9">
    <source>
        <dbReference type="EMBL" id="RKR75291.1"/>
    </source>
</evidence>
<gene>
    <name evidence="9" type="ORF">C8E83_2430</name>
</gene>
<dbReference type="Gene3D" id="1.10.3720.10">
    <property type="entry name" value="MetI-like"/>
    <property type="match status" value="1"/>
</dbReference>
<dbReference type="InterPro" id="IPR035906">
    <property type="entry name" value="MetI-like_sf"/>
</dbReference>
<dbReference type="PANTHER" id="PTHR30193:SF42">
    <property type="entry name" value="ABC TRANSPORTER PERMEASE PROTEIN"/>
    <property type="match status" value="1"/>
</dbReference>
<comment type="subcellular location">
    <subcellularLocation>
        <location evidence="1 7">Cell membrane</location>
        <topology evidence="1 7">Multi-pass membrane protein</topology>
    </subcellularLocation>
</comment>
<evidence type="ECO:0000256" key="3">
    <source>
        <dbReference type="ARBA" id="ARBA00022475"/>
    </source>
</evidence>
<dbReference type="SUPFAM" id="SSF161098">
    <property type="entry name" value="MetI-like"/>
    <property type="match status" value="1"/>
</dbReference>
<dbReference type="PROSITE" id="PS50928">
    <property type="entry name" value="ABC_TM1"/>
    <property type="match status" value="1"/>
</dbReference>
<feature type="transmembrane region" description="Helical" evidence="7">
    <location>
        <begin position="124"/>
        <end position="144"/>
    </location>
</feature>
<dbReference type="Proteomes" id="UP000280008">
    <property type="component" value="Unassembled WGS sequence"/>
</dbReference>
<dbReference type="AlphaFoldDB" id="A0A495IJ17"/>
<evidence type="ECO:0000313" key="10">
    <source>
        <dbReference type="Proteomes" id="UP000280008"/>
    </source>
</evidence>
<comment type="caution">
    <text evidence="9">The sequence shown here is derived from an EMBL/GenBank/DDBJ whole genome shotgun (WGS) entry which is preliminary data.</text>
</comment>
<dbReference type="GO" id="GO:0055085">
    <property type="term" value="P:transmembrane transport"/>
    <property type="evidence" value="ECO:0007669"/>
    <property type="project" value="InterPro"/>
</dbReference>
<evidence type="ECO:0000256" key="5">
    <source>
        <dbReference type="ARBA" id="ARBA00022989"/>
    </source>
</evidence>
<keyword evidence="4 7" id="KW-0812">Transmembrane</keyword>
<organism evidence="9 10">
    <name type="scientific">Frondihabitans australicus</name>
    <dbReference type="NCBI Taxonomy" id="386892"/>
    <lineage>
        <taxon>Bacteria</taxon>
        <taxon>Bacillati</taxon>
        <taxon>Actinomycetota</taxon>
        <taxon>Actinomycetes</taxon>
        <taxon>Micrococcales</taxon>
        <taxon>Microbacteriaceae</taxon>
        <taxon>Frondihabitans</taxon>
    </lineage>
</organism>
<name>A0A495IJ17_9MICO</name>
<accession>A0A495IJ17</accession>
<feature type="transmembrane region" description="Helical" evidence="7">
    <location>
        <begin position="91"/>
        <end position="112"/>
    </location>
</feature>